<dbReference type="EMBL" id="CP045851">
    <property type="protein sequence ID" value="QGG96209.1"/>
    <property type="molecule type" value="Genomic_DNA"/>
</dbReference>
<dbReference type="AlphaFoldDB" id="A0A5Q2RH92"/>
<organism evidence="2 3">
    <name type="scientific">Actinomarinicola tropica</name>
    <dbReference type="NCBI Taxonomy" id="2789776"/>
    <lineage>
        <taxon>Bacteria</taxon>
        <taxon>Bacillati</taxon>
        <taxon>Actinomycetota</taxon>
        <taxon>Acidimicrobiia</taxon>
        <taxon>Acidimicrobiales</taxon>
        <taxon>Iamiaceae</taxon>
        <taxon>Actinomarinicola</taxon>
    </lineage>
</organism>
<dbReference type="Proteomes" id="UP000334019">
    <property type="component" value="Chromosome"/>
</dbReference>
<dbReference type="RefSeq" id="WP_153760315.1">
    <property type="nucleotide sequence ID" value="NZ_CP045851.1"/>
</dbReference>
<proteinExistence type="predicted"/>
<gene>
    <name evidence="2" type="ORF">GH723_14470</name>
</gene>
<feature type="compositionally biased region" description="Low complexity" evidence="1">
    <location>
        <begin position="94"/>
        <end position="113"/>
    </location>
</feature>
<evidence type="ECO:0000313" key="2">
    <source>
        <dbReference type="EMBL" id="QGG96209.1"/>
    </source>
</evidence>
<evidence type="ECO:0000256" key="1">
    <source>
        <dbReference type="SAM" id="MobiDB-lite"/>
    </source>
</evidence>
<dbReference type="KEGG" id="atq:GH723_14470"/>
<accession>A0A5Q2RH92</accession>
<feature type="region of interest" description="Disordered" evidence="1">
    <location>
        <begin position="75"/>
        <end position="113"/>
    </location>
</feature>
<keyword evidence="3" id="KW-1185">Reference proteome</keyword>
<feature type="compositionally biased region" description="Basic and acidic residues" evidence="1">
    <location>
        <begin position="79"/>
        <end position="93"/>
    </location>
</feature>
<reference evidence="2 3" key="1">
    <citation type="submission" date="2019-11" db="EMBL/GenBank/DDBJ databases">
        <authorList>
            <person name="He Y."/>
        </authorList>
    </citation>
    <scope>NUCLEOTIDE SEQUENCE [LARGE SCALE GENOMIC DNA]</scope>
    <source>
        <strain evidence="2 3">SCSIO 58843</strain>
    </source>
</reference>
<name>A0A5Q2RH92_9ACTN</name>
<sequence>MTRWHVHVVLMRARDVRKGDVVSRDANRHDGWFRVDEVRQLPDGTINVLDKGNVRGFIAGPFDLIGLQTPVQLPPEADVTTRRRVPEAHEMPEARTAAPAPAGGDAVAAREAAAEALQAEAGQVRGSLPSSPAGS</sequence>
<protein>
    <submittedName>
        <fullName evidence="2">Uncharacterized protein</fullName>
    </submittedName>
</protein>
<evidence type="ECO:0000313" key="3">
    <source>
        <dbReference type="Proteomes" id="UP000334019"/>
    </source>
</evidence>